<reference evidence="3 4" key="1">
    <citation type="journal article" date="2013" name="Genome Biol. Evol.">
        <title>Genomes of Stigonematalean cyanobacteria (subsection V) and the evolution of oxygenic photosynthesis from prokaryotes to plastids.</title>
        <authorList>
            <person name="Dagan T."/>
            <person name="Roettger M."/>
            <person name="Stucken K."/>
            <person name="Landan G."/>
            <person name="Koch R."/>
            <person name="Major P."/>
            <person name="Gould S.B."/>
            <person name="Goremykin V.V."/>
            <person name="Rippka R."/>
            <person name="Tandeau de Marsac N."/>
            <person name="Gugger M."/>
            <person name="Lockhart P.J."/>
            <person name="Allen J.F."/>
            <person name="Brune I."/>
            <person name="Maus I."/>
            <person name="Puhler A."/>
            <person name="Martin W.F."/>
        </authorList>
    </citation>
    <scope>NUCLEOTIDE SEQUENCE [LARGE SCALE GENOMIC DNA]</scope>
    <source>
        <strain evidence="3 4">PCC 7110</strain>
    </source>
</reference>
<dbReference type="RefSeq" id="WP_017743758.1">
    <property type="nucleotide sequence ID" value="NZ_KQ976354.1"/>
</dbReference>
<comment type="caution">
    <text evidence="3">The sequence shown here is derived from an EMBL/GenBank/DDBJ whole genome shotgun (WGS) entry which is preliminary data.</text>
</comment>
<dbReference type="OrthoDB" id="507666at2"/>
<organism evidence="3 4">
    <name type="scientific">Scytonema hofmannii PCC 7110</name>
    <dbReference type="NCBI Taxonomy" id="128403"/>
    <lineage>
        <taxon>Bacteria</taxon>
        <taxon>Bacillati</taxon>
        <taxon>Cyanobacteriota</taxon>
        <taxon>Cyanophyceae</taxon>
        <taxon>Nostocales</taxon>
        <taxon>Scytonemataceae</taxon>
        <taxon>Scytonema</taxon>
    </lineage>
</organism>
<dbReference type="PANTHER" id="PTHR36700">
    <property type="entry name" value="CRISPR SYSTEM CMR SUBUNIT CMR4"/>
    <property type="match status" value="1"/>
</dbReference>
<dbReference type="InterPro" id="IPR005537">
    <property type="entry name" value="RAMP_III_fam"/>
</dbReference>
<dbReference type="Pfam" id="PF03787">
    <property type="entry name" value="RAMPs"/>
    <property type="match status" value="1"/>
</dbReference>
<protein>
    <submittedName>
        <fullName evidence="3">Type III-B CRISPR module RAMP protein Cmr4</fullName>
    </submittedName>
</protein>
<evidence type="ECO:0000259" key="2">
    <source>
        <dbReference type="Pfam" id="PF03787"/>
    </source>
</evidence>
<feature type="domain" description="CRISPR type III-associated protein" evidence="2">
    <location>
        <begin position="8"/>
        <end position="264"/>
    </location>
</feature>
<name>A0A139WRA8_9CYAN</name>
<evidence type="ECO:0000313" key="4">
    <source>
        <dbReference type="Proteomes" id="UP000076925"/>
    </source>
</evidence>
<dbReference type="PANTHER" id="PTHR36700:SF1">
    <property type="entry name" value="CRISPR SYSTEM CMR SUBUNIT CMR4"/>
    <property type="match status" value="1"/>
</dbReference>
<gene>
    <name evidence="3" type="ORF">WA1_09500</name>
</gene>
<dbReference type="STRING" id="128403.WA1_09500"/>
<dbReference type="NCBIfam" id="TIGR02580">
    <property type="entry name" value="cas_RAMP_Cmr4"/>
    <property type="match status" value="1"/>
</dbReference>
<sequence length="271" mass="30340">MKTNISYIYLLSPLHTGGASQEGNTVGIAREAHTDLPYMSGGGIRGRIRASTPKEKQKILWGNTIEDVQQHGDNNLTQGALWIGDAAILWFPIPSLSHGIVWITSPFLLRRWLRLYNPTLPLPEPVSFSGSHKSQLYLKDAIFQASELHEWSDWKDYIPKGNEVSETINKALILSDTDCKVLIQTSLWQQVRVNLGEGKVLAENAGFRYEEAIPPETLMYFPWGNTTTANGNGNTACAELKQIFDNQNIWQFGGQESLGRGLVELWTTELL</sequence>
<dbReference type="InterPro" id="IPR013410">
    <property type="entry name" value="CRISPR-assoc_RAMP_Cmr4"/>
</dbReference>
<keyword evidence="4" id="KW-1185">Reference proteome</keyword>
<dbReference type="Proteomes" id="UP000076925">
    <property type="component" value="Unassembled WGS sequence"/>
</dbReference>
<accession>A0A139WRA8</accession>
<dbReference type="AlphaFoldDB" id="A0A139WRA8"/>
<dbReference type="GO" id="GO:0051607">
    <property type="term" value="P:defense response to virus"/>
    <property type="evidence" value="ECO:0007669"/>
    <property type="project" value="UniProtKB-KW"/>
</dbReference>
<keyword evidence="1" id="KW-0051">Antiviral defense</keyword>
<evidence type="ECO:0000313" key="3">
    <source>
        <dbReference type="EMBL" id="KYC34975.1"/>
    </source>
</evidence>
<evidence type="ECO:0000256" key="1">
    <source>
        <dbReference type="ARBA" id="ARBA00023118"/>
    </source>
</evidence>
<proteinExistence type="predicted"/>
<dbReference type="EMBL" id="ANNX02000053">
    <property type="protein sequence ID" value="KYC34975.1"/>
    <property type="molecule type" value="Genomic_DNA"/>
</dbReference>